<comment type="similarity">
    <text evidence="3 14">Belongs to the Nth/MutY family.</text>
</comment>
<dbReference type="GO" id="GO:0035485">
    <property type="term" value="F:adenine/guanine mispair binding"/>
    <property type="evidence" value="ECO:0007669"/>
    <property type="project" value="TreeGrafter"/>
</dbReference>
<evidence type="ECO:0000256" key="13">
    <source>
        <dbReference type="ARBA" id="ARBA00023295"/>
    </source>
</evidence>
<dbReference type="InterPro" id="IPR005760">
    <property type="entry name" value="A/G_AdeGlyc_MutY"/>
</dbReference>
<evidence type="ECO:0000313" key="16">
    <source>
        <dbReference type="EMBL" id="EGI78270.1"/>
    </source>
</evidence>
<evidence type="ECO:0000256" key="7">
    <source>
        <dbReference type="ARBA" id="ARBA00022723"/>
    </source>
</evidence>
<dbReference type="Gene3D" id="1.10.1670.10">
    <property type="entry name" value="Helix-hairpin-Helix base-excision DNA repair enzymes (C-terminal)"/>
    <property type="match status" value="1"/>
</dbReference>
<evidence type="ECO:0000259" key="15">
    <source>
        <dbReference type="SMART" id="SM00478"/>
    </source>
</evidence>
<evidence type="ECO:0000256" key="8">
    <source>
        <dbReference type="ARBA" id="ARBA00022763"/>
    </source>
</evidence>
<sequence length="367" mass="40948">MTSAKLTPATEFAQWPDRLLRWQAVHGRHDLPWQNTRDPYRVWLSEIMLQQTQVTTVRDYYARFLQRFPDVATLAAAPLDDVLALWSGLGYYTRARNLHACAQQVMALHAGAFPRDAVTLQTLPGIGRSTAAAIASICFGERVAILDGNVKRVLTRALGFDGDLAQAAQEKTLWKLADELLPRDDLDQHMPRYTQAVMDMGATVCLPRKPSCLMTPEACPVADLCVARREGRTEAYPVKTRKLKRTAQSLWLLWAQTNQGAVWLRQRPASGGGQDALKSVWAGLHCLELFDSFESLQAAVPARRRDGLQELPVFKHVLTHKDLHLHPVRVVLPASVKLSEQGLWHAADAWPALGLPAPIKKLLKQQG</sequence>
<dbReference type="Pfam" id="PF14815">
    <property type="entry name" value="NUDIX_4"/>
    <property type="match status" value="1"/>
</dbReference>
<dbReference type="FunFam" id="1.10.340.30:FF:000002">
    <property type="entry name" value="Adenine DNA glycosylase"/>
    <property type="match status" value="1"/>
</dbReference>
<dbReference type="GO" id="GO:0006284">
    <property type="term" value="P:base-excision repair"/>
    <property type="evidence" value="ECO:0007669"/>
    <property type="project" value="UniProtKB-UniRule"/>
</dbReference>
<keyword evidence="9" id="KW-0378">Hydrolase</keyword>
<evidence type="ECO:0000256" key="2">
    <source>
        <dbReference type="ARBA" id="ARBA00002933"/>
    </source>
</evidence>
<dbReference type="SMART" id="SM00478">
    <property type="entry name" value="ENDO3c"/>
    <property type="match status" value="1"/>
</dbReference>
<evidence type="ECO:0000256" key="10">
    <source>
        <dbReference type="ARBA" id="ARBA00023004"/>
    </source>
</evidence>
<dbReference type="SUPFAM" id="SSF55811">
    <property type="entry name" value="Nudix"/>
    <property type="match status" value="1"/>
</dbReference>
<dbReference type="GO" id="GO:0034039">
    <property type="term" value="F:8-oxo-7,8-dihydroguanine DNA N-glycosylase activity"/>
    <property type="evidence" value="ECO:0007669"/>
    <property type="project" value="TreeGrafter"/>
</dbReference>
<keyword evidence="12" id="KW-0234">DNA repair</keyword>
<dbReference type="Proteomes" id="UP000016368">
    <property type="component" value="Unassembled WGS sequence"/>
</dbReference>
<accession>F3KPL2</accession>
<dbReference type="Gene3D" id="3.90.79.10">
    <property type="entry name" value="Nucleoside Triphosphate Pyrophosphohydrolase"/>
    <property type="match status" value="1"/>
</dbReference>
<dbReference type="GO" id="GO:0006298">
    <property type="term" value="P:mismatch repair"/>
    <property type="evidence" value="ECO:0007669"/>
    <property type="project" value="TreeGrafter"/>
</dbReference>
<dbReference type="RefSeq" id="WP_006296347.1">
    <property type="nucleotide sequence ID" value="NZ_AEGR01000024.1"/>
</dbReference>
<dbReference type="EC" id="3.2.2.31" evidence="4 14"/>
<dbReference type="InterPro" id="IPR011257">
    <property type="entry name" value="DNA_glycosylase"/>
</dbReference>
<dbReference type="AlphaFoldDB" id="F3KPL2"/>
<feature type="domain" description="HhH-GPD" evidence="15">
    <location>
        <begin position="48"/>
        <end position="203"/>
    </location>
</feature>
<keyword evidence="6" id="KW-0004">4Fe-4S</keyword>
<keyword evidence="10 14" id="KW-0408">Iron</keyword>
<keyword evidence="13 14" id="KW-0326">Glycosidase</keyword>
<dbReference type="STRING" id="887062.HGR_01859"/>
<keyword evidence="7" id="KW-0479">Metal-binding</keyword>
<evidence type="ECO:0000256" key="4">
    <source>
        <dbReference type="ARBA" id="ARBA00012045"/>
    </source>
</evidence>
<evidence type="ECO:0000256" key="12">
    <source>
        <dbReference type="ARBA" id="ARBA00023204"/>
    </source>
</evidence>
<dbReference type="GO" id="GO:0000701">
    <property type="term" value="F:purine-specific mismatch base pair DNA N-glycosylase activity"/>
    <property type="evidence" value="ECO:0007669"/>
    <property type="project" value="UniProtKB-EC"/>
</dbReference>
<comment type="function">
    <text evidence="2">Adenine glycosylase active on G-A mispairs. MutY also corrects error-prone DNA synthesis past GO lesions which are due to the oxidatively damaged form of guanine: 7,8-dihydro-8-oxoguanine (8-oxo-dGTP).</text>
</comment>
<dbReference type="CDD" id="cd03431">
    <property type="entry name" value="NUDIX_DNA_Glycosylase_C-MutY"/>
    <property type="match status" value="1"/>
</dbReference>
<dbReference type="CDD" id="cd00056">
    <property type="entry name" value="ENDO3c"/>
    <property type="match status" value="1"/>
</dbReference>
<organism evidence="16 17">
    <name type="scientific">Hylemonella gracilis ATCC 19624</name>
    <dbReference type="NCBI Taxonomy" id="887062"/>
    <lineage>
        <taxon>Bacteria</taxon>
        <taxon>Pseudomonadati</taxon>
        <taxon>Pseudomonadota</taxon>
        <taxon>Betaproteobacteria</taxon>
        <taxon>Burkholderiales</taxon>
        <taxon>Comamonadaceae</taxon>
        <taxon>Hylemonella</taxon>
    </lineage>
</organism>
<dbReference type="InterPro" id="IPR044298">
    <property type="entry name" value="MIG/MutY"/>
</dbReference>
<dbReference type="InterPro" id="IPR023170">
    <property type="entry name" value="HhH_base_excis_C"/>
</dbReference>
<evidence type="ECO:0000256" key="5">
    <source>
        <dbReference type="ARBA" id="ARBA00022023"/>
    </source>
</evidence>
<dbReference type="EMBL" id="AEGR01000024">
    <property type="protein sequence ID" value="EGI78270.1"/>
    <property type="molecule type" value="Genomic_DNA"/>
</dbReference>
<comment type="cofactor">
    <cofactor evidence="14">
        <name>[4Fe-4S] cluster</name>
        <dbReference type="ChEBI" id="CHEBI:49883"/>
    </cofactor>
    <text evidence="14">Binds 1 [4Fe-4S] cluster.</text>
</comment>
<dbReference type="InterPro" id="IPR003265">
    <property type="entry name" value="HhH-GPD_domain"/>
</dbReference>
<comment type="caution">
    <text evidence="16">The sequence shown here is derived from an EMBL/GenBank/DDBJ whole genome shotgun (WGS) entry which is preliminary data.</text>
</comment>
<dbReference type="PANTHER" id="PTHR42944">
    <property type="entry name" value="ADENINE DNA GLYCOSYLASE"/>
    <property type="match status" value="1"/>
</dbReference>
<keyword evidence="17" id="KW-1185">Reference proteome</keyword>
<dbReference type="GO" id="GO:0046872">
    <property type="term" value="F:metal ion binding"/>
    <property type="evidence" value="ECO:0007669"/>
    <property type="project" value="UniProtKB-UniRule"/>
</dbReference>
<reference evidence="16 17" key="1">
    <citation type="journal article" date="2011" name="EMBO J.">
        <title>Structural diversity of bacterial flagellar motors.</title>
        <authorList>
            <person name="Chen S."/>
            <person name="Beeby M."/>
            <person name="Murphy G.E."/>
            <person name="Leadbetter J.R."/>
            <person name="Hendrixson D.R."/>
            <person name="Briegel A."/>
            <person name="Li Z."/>
            <person name="Shi J."/>
            <person name="Tocheva E.I."/>
            <person name="Muller A."/>
            <person name="Dobro M.J."/>
            <person name="Jensen G.J."/>
        </authorList>
    </citation>
    <scope>NUCLEOTIDE SEQUENCE [LARGE SCALE GENOMIC DNA]</scope>
    <source>
        <strain evidence="16 17">ATCC 19624</strain>
    </source>
</reference>
<dbReference type="InterPro" id="IPR029119">
    <property type="entry name" value="MutY_C"/>
</dbReference>
<proteinExistence type="inferred from homology"/>
<evidence type="ECO:0000313" key="17">
    <source>
        <dbReference type="Proteomes" id="UP000016368"/>
    </source>
</evidence>
<keyword evidence="8 14" id="KW-0227">DNA damage</keyword>
<dbReference type="NCBIfam" id="TIGR01084">
    <property type="entry name" value="mutY"/>
    <property type="match status" value="1"/>
</dbReference>
<comment type="catalytic activity">
    <reaction evidence="1 14">
        <text>Hydrolyzes free adenine bases from 7,8-dihydro-8-oxoguanine:adenine mismatched double-stranded DNA, leaving an apurinic site.</text>
        <dbReference type="EC" id="3.2.2.31"/>
    </reaction>
</comment>
<gene>
    <name evidence="16" type="ORF">HGR_01859</name>
</gene>
<dbReference type="OrthoDB" id="9802365at2"/>
<evidence type="ECO:0000256" key="3">
    <source>
        <dbReference type="ARBA" id="ARBA00008343"/>
    </source>
</evidence>
<dbReference type="SUPFAM" id="SSF48150">
    <property type="entry name" value="DNA-glycosylase"/>
    <property type="match status" value="1"/>
</dbReference>
<dbReference type="GO" id="GO:0051539">
    <property type="term" value="F:4 iron, 4 sulfur cluster binding"/>
    <property type="evidence" value="ECO:0007669"/>
    <property type="project" value="UniProtKB-UniRule"/>
</dbReference>
<evidence type="ECO:0000256" key="1">
    <source>
        <dbReference type="ARBA" id="ARBA00000843"/>
    </source>
</evidence>
<protein>
    <recommendedName>
        <fullName evidence="5 14">Adenine DNA glycosylase</fullName>
        <ecNumber evidence="4 14">3.2.2.31</ecNumber>
    </recommendedName>
</protein>
<dbReference type="InterPro" id="IPR015797">
    <property type="entry name" value="NUDIX_hydrolase-like_dom_sf"/>
</dbReference>
<dbReference type="eggNOG" id="COG1194">
    <property type="taxonomic scope" value="Bacteria"/>
</dbReference>
<name>F3KPL2_9BURK</name>
<dbReference type="GO" id="GO:0032357">
    <property type="term" value="F:oxidized purine DNA binding"/>
    <property type="evidence" value="ECO:0007669"/>
    <property type="project" value="TreeGrafter"/>
</dbReference>
<evidence type="ECO:0000256" key="9">
    <source>
        <dbReference type="ARBA" id="ARBA00022801"/>
    </source>
</evidence>
<evidence type="ECO:0000256" key="14">
    <source>
        <dbReference type="RuleBase" id="RU365096"/>
    </source>
</evidence>
<dbReference type="PANTHER" id="PTHR42944:SF1">
    <property type="entry name" value="ADENINE DNA GLYCOSYLASE"/>
    <property type="match status" value="1"/>
</dbReference>
<evidence type="ECO:0000256" key="11">
    <source>
        <dbReference type="ARBA" id="ARBA00023014"/>
    </source>
</evidence>
<dbReference type="Pfam" id="PF00730">
    <property type="entry name" value="HhH-GPD"/>
    <property type="match status" value="1"/>
</dbReference>
<keyword evidence="11" id="KW-0411">Iron-sulfur</keyword>
<evidence type="ECO:0000256" key="6">
    <source>
        <dbReference type="ARBA" id="ARBA00022485"/>
    </source>
</evidence>
<dbReference type="Gene3D" id="1.10.340.30">
    <property type="entry name" value="Hypothetical protein, domain 2"/>
    <property type="match status" value="1"/>
</dbReference>